<dbReference type="PANTHER" id="PTHR43639:SF1">
    <property type="entry name" value="SHORT-CHAIN DEHYDROGENASE_REDUCTASE FAMILY PROTEIN"/>
    <property type="match status" value="1"/>
</dbReference>
<dbReference type="SUPFAM" id="SSF51735">
    <property type="entry name" value="NAD(P)-binding Rossmann-fold domains"/>
    <property type="match status" value="1"/>
</dbReference>
<dbReference type="InterPro" id="IPR002347">
    <property type="entry name" value="SDR_fam"/>
</dbReference>
<evidence type="ECO:0000313" key="3">
    <source>
        <dbReference type="EMBL" id="GAC34698.1"/>
    </source>
</evidence>
<organism evidence="3 4">
    <name type="scientific">Paraglaciecola polaris LMG 21857</name>
    <dbReference type="NCBI Taxonomy" id="1129793"/>
    <lineage>
        <taxon>Bacteria</taxon>
        <taxon>Pseudomonadati</taxon>
        <taxon>Pseudomonadota</taxon>
        <taxon>Gammaproteobacteria</taxon>
        <taxon>Alteromonadales</taxon>
        <taxon>Alteromonadaceae</taxon>
        <taxon>Paraglaciecola</taxon>
    </lineage>
</organism>
<accession>K7A173</accession>
<dbReference type="Pfam" id="PF13561">
    <property type="entry name" value="adh_short_C2"/>
    <property type="match status" value="1"/>
</dbReference>
<evidence type="ECO:0000313" key="4">
    <source>
        <dbReference type="Proteomes" id="UP000006322"/>
    </source>
</evidence>
<dbReference type="GO" id="GO:0016491">
    <property type="term" value="F:oxidoreductase activity"/>
    <property type="evidence" value="ECO:0007669"/>
    <property type="project" value="UniProtKB-KW"/>
</dbReference>
<dbReference type="CDD" id="cd05233">
    <property type="entry name" value="SDR_c"/>
    <property type="match status" value="1"/>
</dbReference>
<comment type="caution">
    <text evidence="3">The sequence shown here is derived from an EMBL/GenBank/DDBJ whole genome shotgun (WGS) entry which is preliminary data.</text>
</comment>
<gene>
    <name evidence="3" type="ORF">GPLA_3817</name>
</gene>
<evidence type="ECO:0000256" key="2">
    <source>
        <dbReference type="ARBA" id="ARBA00023002"/>
    </source>
</evidence>
<dbReference type="EMBL" id="BAER01000115">
    <property type="protein sequence ID" value="GAC34698.1"/>
    <property type="molecule type" value="Genomic_DNA"/>
</dbReference>
<evidence type="ECO:0000256" key="1">
    <source>
        <dbReference type="ARBA" id="ARBA00006484"/>
    </source>
</evidence>
<sequence>MAKEGIRVNGVRPGLISTQMHSDGGEPQRVTRLQDKIPMGRGGQVDEVANAICWLASQEASFTTGSFIDVAGGL</sequence>
<dbReference type="Proteomes" id="UP000006322">
    <property type="component" value="Unassembled WGS sequence"/>
</dbReference>
<dbReference type="Gene3D" id="3.40.50.720">
    <property type="entry name" value="NAD(P)-binding Rossmann-like Domain"/>
    <property type="match status" value="1"/>
</dbReference>
<proteinExistence type="inferred from homology"/>
<dbReference type="AlphaFoldDB" id="K7A173"/>
<reference evidence="4" key="1">
    <citation type="journal article" date="2014" name="Environ. Microbiol.">
        <title>Comparative genomics of the marine bacterial genus Glaciecola reveals the high degree of genomic diversity and genomic characteristic for cold adaptation.</title>
        <authorList>
            <person name="Qin Q.L."/>
            <person name="Xie B.B."/>
            <person name="Yu Y."/>
            <person name="Shu Y.L."/>
            <person name="Rong J.C."/>
            <person name="Zhang Y.J."/>
            <person name="Zhao D.L."/>
            <person name="Chen X.L."/>
            <person name="Zhang X.Y."/>
            <person name="Chen B."/>
            <person name="Zhou B.C."/>
            <person name="Zhang Y.Z."/>
        </authorList>
    </citation>
    <scope>NUCLEOTIDE SEQUENCE [LARGE SCALE GENOMIC DNA]</scope>
    <source>
        <strain evidence="4">LMG 21857</strain>
    </source>
</reference>
<dbReference type="InterPro" id="IPR036291">
    <property type="entry name" value="NAD(P)-bd_dom_sf"/>
</dbReference>
<name>K7A173_9ALTE</name>
<dbReference type="PRINTS" id="PR00081">
    <property type="entry name" value="GDHRDH"/>
</dbReference>
<comment type="similarity">
    <text evidence="1">Belongs to the short-chain dehydrogenases/reductases (SDR) family.</text>
</comment>
<dbReference type="PANTHER" id="PTHR43639">
    <property type="entry name" value="OXIDOREDUCTASE, SHORT-CHAIN DEHYDROGENASE/REDUCTASE FAMILY (AFU_ORTHOLOGUE AFUA_5G02870)"/>
    <property type="match status" value="1"/>
</dbReference>
<keyword evidence="4" id="KW-1185">Reference proteome</keyword>
<keyword evidence="2" id="KW-0560">Oxidoreductase</keyword>
<protein>
    <submittedName>
        <fullName evidence="3">Uncharacterized protein</fullName>
    </submittedName>
</protein>
<dbReference type="STRING" id="1129793.GPLA_3817"/>